<feature type="compositionally biased region" description="Basic and acidic residues" evidence="1">
    <location>
        <begin position="1"/>
        <end position="18"/>
    </location>
</feature>
<sequence>MTGADRKHPDRYRNRSEPDGGGPVGDPPSCLDADAKRFWRIFAPELPWLQKSDRAILASASMLRARVLGSAGDVNGALVREYRSTLGCLGATPTNRQRVSMPSETDQDDPFSAFDGPRQ</sequence>
<comment type="caution">
    <text evidence="2">The sequence shown here is derived from an EMBL/GenBank/DDBJ whole genome shotgun (WGS) entry which is preliminary data.</text>
</comment>
<gene>
    <name evidence="2" type="ORF">E4L95_12360</name>
</gene>
<evidence type="ECO:0000313" key="3">
    <source>
        <dbReference type="Proteomes" id="UP000297972"/>
    </source>
</evidence>
<name>A0A4Z1CBK1_9RHOB</name>
<dbReference type="AlphaFoldDB" id="A0A4Z1CBK1"/>
<keyword evidence="3" id="KW-1185">Reference proteome</keyword>
<evidence type="ECO:0000256" key="1">
    <source>
        <dbReference type="SAM" id="MobiDB-lite"/>
    </source>
</evidence>
<feature type="region of interest" description="Disordered" evidence="1">
    <location>
        <begin position="1"/>
        <end position="29"/>
    </location>
</feature>
<dbReference type="Proteomes" id="UP000297972">
    <property type="component" value="Unassembled WGS sequence"/>
</dbReference>
<proteinExistence type="predicted"/>
<accession>A0A4Z1CBK1</accession>
<dbReference type="EMBL" id="SRPG01000114">
    <property type="protein sequence ID" value="TGN58596.1"/>
    <property type="molecule type" value="Genomic_DNA"/>
</dbReference>
<feature type="compositionally biased region" description="Polar residues" evidence="1">
    <location>
        <begin position="92"/>
        <end position="104"/>
    </location>
</feature>
<evidence type="ECO:0000313" key="2">
    <source>
        <dbReference type="EMBL" id="TGN58596.1"/>
    </source>
</evidence>
<protein>
    <submittedName>
        <fullName evidence="2">Uncharacterized protein</fullName>
    </submittedName>
</protein>
<reference evidence="2 3" key="1">
    <citation type="submission" date="2019-03" db="EMBL/GenBank/DDBJ databases">
        <authorList>
            <person name="Li J."/>
        </authorList>
    </citation>
    <scope>NUCLEOTIDE SEQUENCE [LARGE SCALE GENOMIC DNA]</scope>
    <source>
        <strain evidence="2 3">3058</strain>
    </source>
</reference>
<organism evidence="2 3">
    <name type="scientific">Paracoccus liaowanqingii</name>
    <dbReference type="NCBI Taxonomy" id="2560053"/>
    <lineage>
        <taxon>Bacteria</taxon>
        <taxon>Pseudomonadati</taxon>
        <taxon>Pseudomonadota</taxon>
        <taxon>Alphaproteobacteria</taxon>
        <taxon>Rhodobacterales</taxon>
        <taxon>Paracoccaceae</taxon>
        <taxon>Paracoccus</taxon>
    </lineage>
</organism>
<feature type="region of interest" description="Disordered" evidence="1">
    <location>
        <begin position="92"/>
        <end position="119"/>
    </location>
</feature>